<feature type="compositionally biased region" description="Basic and acidic residues" evidence="1">
    <location>
        <begin position="506"/>
        <end position="516"/>
    </location>
</feature>
<feature type="compositionally biased region" description="Polar residues" evidence="1">
    <location>
        <begin position="489"/>
        <end position="502"/>
    </location>
</feature>
<protein>
    <recommendedName>
        <fullName evidence="2">VPS9 domain-containing protein</fullName>
    </recommendedName>
</protein>
<reference evidence="4" key="1">
    <citation type="submission" date="2016-05" db="EMBL/GenBank/DDBJ databases">
        <title>Comparative genomics of biotechnologically important yeasts.</title>
        <authorList>
            <consortium name="DOE Joint Genome Institute"/>
            <person name="Riley R."/>
            <person name="Haridas S."/>
            <person name="Wolfe K.H."/>
            <person name="Lopes M.R."/>
            <person name="Hittinger C.T."/>
            <person name="Goker M."/>
            <person name="Salamov A."/>
            <person name="Wisecaver J."/>
            <person name="Long T.M."/>
            <person name="Aerts A.L."/>
            <person name="Barry K."/>
            <person name="Choi C."/>
            <person name="Clum A."/>
            <person name="Coughlan A.Y."/>
            <person name="Deshpande S."/>
            <person name="Douglass A.P."/>
            <person name="Hanson S.J."/>
            <person name="Klenk H.-P."/>
            <person name="Labutti K."/>
            <person name="Lapidus A."/>
            <person name="Lindquist E."/>
            <person name="Lipzen A."/>
            <person name="Meier-Kolthoff J.P."/>
            <person name="Ohm R.A."/>
            <person name="Otillar R.P."/>
            <person name="Pangilinan J."/>
            <person name="Peng Y."/>
            <person name="Rokas A."/>
            <person name="Rosa C.A."/>
            <person name="Scheuner C."/>
            <person name="Sibirny A.A."/>
            <person name="Slot J.C."/>
            <person name="Stielow J.B."/>
            <person name="Sun H."/>
            <person name="Kurtzman C.P."/>
            <person name="Blackwell M."/>
            <person name="Grigoriev I.V."/>
            <person name="Jeffries T.W."/>
        </authorList>
    </citation>
    <scope>NUCLEOTIDE SEQUENCE [LARGE SCALE GENOMIC DNA]</scope>
    <source>
        <strain evidence="4">NRRL Y-2460</strain>
    </source>
</reference>
<evidence type="ECO:0000256" key="1">
    <source>
        <dbReference type="SAM" id="MobiDB-lite"/>
    </source>
</evidence>
<dbReference type="AlphaFoldDB" id="A0A1E4TTM9"/>
<proteinExistence type="predicted"/>
<dbReference type="Gene3D" id="1.20.1050.80">
    <property type="entry name" value="VPS9 domain"/>
    <property type="match status" value="1"/>
</dbReference>
<dbReference type="EMBL" id="KV454014">
    <property type="protein sequence ID" value="ODV95143.1"/>
    <property type="molecule type" value="Genomic_DNA"/>
</dbReference>
<organism evidence="3 4">
    <name type="scientific">Pachysolen tannophilus NRRL Y-2460</name>
    <dbReference type="NCBI Taxonomy" id="669874"/>
    <lineage>
        <taxon>Eukaryota</taxon>
        <taxon>Fungi</taxon>
        <taxon>Dikarya</taxon>
        <taxon>Ascomycota</taxon>
        <taxon>Saccharomycotina</taxon>
        <taxon>Pichiomycetes</taxon>
        <taxon>Pachysolenaceae</taxon>
        <taxon>Pachysolen</taxon>
    </lineage>
</organism>
<dbReference type="InterPro" id="IPR037191">
    <property type="entry name" value="VPS9_dom_sf"/>
</dbReference>
<gene>
    <name evidence="3" type="ORF">PACTADRAFT_2853</name>
</gene>
<dbReference type="OrthoDB" id="10264848at2759"/>
<feature type="region of interest" description="Disordered" evidence="1">
    <location>
        <begin position="489"/>
        <end position="638"/>
    </location>
</feature>
<evidence type="ECO:0000313" key="4">
    <source>
        <dbReference type="Proteomes" id="UP000094236"/>
    </source>
</evidence>
<dbReference type="Proteomes" id="UP000094236">
    <property type="component" value="Unassembled WGS sequence"/>
</dbReference>
<dbReference type="SUPFAM" id="SSF109993">
    <property type="entry name" value="VPS9 domain"/>
    <property type="match status" value="1"/>
</dbReference>
<name>A0A1E4TTM9_PACTA</name>
<evidence type="ECO:0000313" key="3">
    <source>
        <dbReference type="EMBL" id="ODV95143.1"/>
    </source>
</evidence>
<keyword evidence="4" id="KW-1185">Reference proteome</keyword>
<accession>A0A1E4TTM9</accession>
<feature type="compositionally biased region" description="Low complexity" evidence="1">
    <location>
        <begin position="614"/>
        <end position="624"/>
    </location>
</feature>
<dbReference type="SMART" id="SM00167">
    <property type="entry name" value="VPS9"/>
    <property type="match status" value="1"/>
</dbReference>
<evidence type="ECO:0000259" key="2">
    <source>
        <dbReference type="PROSITE" id="PS51205"/>
    </source>
</evidence>
<feature type="region of interest" description="Disordered" evidence="1">
    <location>
        <begin position="1"/>
        <end position="69"/>
    </location>
</feature>
<feature type="domain" description="VPS9" evidence="2">
    <location>
        <begin position="193"/>
        <end position="345"/>
    </location>
</feature>
<dbReference type="InterPro" id="IPR003123">
    <property type="entry name" value="VPS9"/>
</dbReference>
<dbReference type="STRING" id="669874.A0A1E4TTM9"/>
<dbReference type="Pfam" id="PF02204">
    <property type="entry name" value="VPS9"/>
    <property type="match status" value="1"/>
</dbReference>
<sequence>MFHTPPSVNPIYDQESRKNSYFSDEDSKIIINDNKGGDQISSMITSNNSNVNGSDNGNGNENENDGNYRVDDELPRVLAEDFDRFVASLKKPKFNHPLDLNDIASLYQQFYKDFSYKNAHYVKNKYNKSNSNNINKPIELLNKEEILLNQKTDISILQEIYKNNVLVEDKICNKFYSKIFKSKKLLKNDQLENLINNKLNKKLKILQKINISLKSLDLNVEIENIDNFLKDLLLKEFLKLNFEIKSPTSKLLQLKKIHELINQLFKNLEIEINGDFYLPILIYTIIKFNIDDLYLNLNFIKRFRNANIYYNGGFKEDECGKLLYVLTNFEACLMYLINVTVEDLNISKDEAIKSYTLEGDNNREVIKKQEFNELISAPINIDPEILSYCEDFKLNRKIHRRKKSINNNNNVSELEPIDSTSTFFLPELTLYNADQSIRTIGAAFDSSVKNIFGRVADIVDQTGVLARIQEANSSEISNKTKQQIEENFKNLSNNTGEDTTVSGGVHEQEKEEKENENGNGNENENTKANGNENENDNDNETIKLDNTNTNTNTNLRPELLSPISTTSSSSTTNININNINNNNSNNNNNSSSSTPFNKLSHSVSGVMKTFRPISNSNSSTSLSSHLEPELPQRRNRSRTTSLIGSVFNAGNINNYNNSSASKSTTGFMSSIEQAFETKNTNAEIVETLRFFKKKINLKDRVFEDLQISELKEIFQDYQKILDQV</sequence>
<dbReference type="PROSITE" id="PS51205">
    <property type="entry name" value="VPS9"/>
    <property type="match status" value="1"/>
</dbReference>
<feature type="compositionally biased region" description="Low complexity" evidence="1">
    <location>
        <begin position="517"/>
        <end position="532"/>
    </location>
</feature>
<feature type="compositionally biased region" description="Low complexity" evidence="1">
    <location>
        <begin position="47"/>
        <end position="65"/>
    </location>
</feature>
<feature type="compositionally biased region" description="Low complexity" evidence="1">
    <location>
        <begin position="563"/>
        <end position="594"/>
    </location>
</feature>